<evidence type="ECO:0000256" key="6">
    <source>
        <dbReference type="ARBA" id="ARBA00022827"/>
    </source>
</evidence>
<dbReference type="EMBL" id="METM01000008">
    <property type="protein sequence ID" value="OGB90492.1"/>
    <property type="molecule type" value="Genomic_DNA"/>
</dbReference>
<keyword evidence="9 11" id="KW-0408">Iron</keyword>
<comment type="cofactor">
    <cofactor evidence="11 12">
        <name>FAD</name>
        <dbReference type="ChEBI" id="CHEBI:57692"/>
    </cofactor>
    <text evidence="11 12">Binds 1 FAD per subunit.</text>
</comment>
<dbReference type="SUPFAM" id="SSF63380">
    <property type="entry name" value="Riboflavin synthase domain-like"/>
    <property type="match status" value="1"/>
</dbReference>
<feature type="binding site" evidence="11 13">
    <location>
        <position position="232"/>
    </location>
    <ligand>
        <name>[2Fe-2S] cluster</name>
        <dbReference type="ChEBI" id="CHEBI:190135"/>
    </ligand>
</feature>
<dbReference type="Pfam" id="PF10418">
    <property type="entry name" value="DHODB_Fe-S_bind"/>
    <property type="match status" value="1"/>
</dbReference>
<dbReference type="InterPro" id="IPR023455">
    <property type="entry name" value="Dihydroorotate_DHASE_ETsu"/>
</dbReference>
<dbReference type="GO" id="GO:0009055">
    <property type="term" value="F:electron transfer activity"/>
    <property type="evidence" value="ECO:0007669"/>
    <property type="project" value="UniProtKB-UniRule"/>
</dbReference>
<name>A0A1F4Q5H9_UNCSA</name>
<dbReference type="Proteomes" id="UP000178724">
    <property type="component" value="Unassembled WGS sequence"/>
</dbReference>
<evidence type="ECO:0000256" key="8">
    <source>
        <dbReference type="ARBA" id="ARBA00022982"/>
    </source>
</evidence>
<comment type="similarity">
    <text evidence="1 11">Belongs to the PyrK family.</text>
</comment>
<dbReference type="InterPro" id="IPR037117">
    <property type="entry name" value="Dihydroorotate_DH_ele_sf"/>
</dbReference>
<keyword evidence="10 11" id="KW-0411">Iron-sulfur</keyword>
<dbReference type="PIRSF" id="PIRSF006816">
    <property type="entry name" value="Cyc3_hyd_g"/>
    <property type="match status" value="1"/>
</dbReference>
<comment type="subunit">
    <text evidence="11">Heterotetramer of 2 PyrK and 2 PyrD type B subunits.</text>
</comment>
<keyword evidence="6 11" id="KW-0274">FAD</keyword>
<dbReference type="GO" id="GO:0016491">
    <property type="term" value="F:oxidoreductase activity"/>
    <property type="evidence" value="ECO:0007669"/>
    <property type="project" value="InterPro"/>
</dbReference>
<evidence type="ECO:0000256" key="5">
    <source>
        <dbReference type="ARBA" id="ARBA00022723"/>
    </source>
</evidence>
<comment type="cofactor">
    <cofactor evidence="13">
        <name>[2Fe-2S] cluster</name>
        <dbReference type="ChEBI" id="CHEBI:190135"/>
    </cofactor>
    <text evidence="13">Binds 1 [2Fe-2S] cluster per subunit.</text>
</comment>
<evidence type="ECO:0000256" key="7">
    <source>
        <dbReference type="ARBA" id="ARBA00022975"/>
    </source>
</evidence>
<dbReference type="GO" id="GO:0046872">
    <property type="term" value="F:metal ion binding"/>
    <property type="evidence" value="ECO:0007669"/>
    <property type="project" value="UniProtKB-KW"/>
</dbReference>
<reference evidence="15 16" key="1">
    <citation type="journal article" date="2016" name="Nat. Commun.">
        <title>Thousands of microbial genomes shed light on interconnected biogeochemical processes in an aquifer system.</title>
        <authorList>
            <person name="Anantharaman K."/>
            <person name="Brown C.T."/>
            <person name="Hug L.A."/>
            <person name="Sharon I."/>
            <person name="Castelle C.J."/>
            <person name="Probst A.J."/>
            <person name="Thomas B.C."/>
            <person name="Singh A."/>
            <person name="Wilkins M.J."/>
            <person name="Karaoz U."/>
            <person name="Brodie E.L."/>
            <person name="Williams K.H."/>
            <person name="Hubbard S.S."/>
            <person name="Banfield J.F."/>
        </authorList>
    </citation>
    <scope>NUCLEOTIDE SEQUENCE [LARGE SCALE GENOMIC DNA]</scope>
</reference>
<evidence type="ECO:0000256" key="13">
    <source>
        <dbReference type="PIRSR" id="PIRSR006816-2"/>
    </source>
</evidence>
<evidence type="ECO:0000256" key="4">
    <source>
        <dbReference type="ARBA" id="ARBA00022714"/>
    </source>
</evidence>
<dbReference type="AlphaFoldDB" id="A0A1F4Q5H9"/>
<accession>A0A1F4Q5H9</accession>
<dbReference type="Gene3D" id="3.40.50.80">
    <property type="entry name" value="Nucleotide-binding domain of ferredoxin-NADP reductase (FNR) module"/>
    <property type="match status" value="1"/>
</dbReference>
<evidence type="ECO:0000313" key="15">
    <source>
        <dbReference type="EMBL" id="OGB90492.1"/>
    </source>
</evidence>
<feature type="binding site" evidence="11 13">
    <location>
        <position position="237"/>
    </location>
    <ligand>
        <name>[2Fe-2S] cluster</name>
        <dbReference type="ChEBI" id="CHEBI:190135"/>
    </ligand>
</feature>
<evidence type="ECO:0000256" key="9">
    <source>
        <dbReference type="ARBA" id="ARBA00023004"/>
    </source>
</evidence>
<dbReference type="GO" id="GO:0051537">
    <property type="term" value="F:2 iron, 2 sulfur cluster binding"/>
    <property type="evidence" value="ECO:0007669"/>
    <property type="project" value="UniProtKB-KW"/>
</dbReference>
<dbReference type="GO" id="GO:0044205">
    <property type="term" value="P:'de novo' UMP biosynthetic process"/>
    <property type="evidence" value="ECO:0007669"/>
    <property type="project" value="UniProtKB-UniRule"/>
</dbReference>
<sequence length="266" mass="29584">MQEKCRILEHQKVGPHHYKLTLVSQYISSHAQPGQFVNVKCSESFDPLLRRPISFHRINTQHRTFELLYEVVGRGSELLTKYFVGEELDILGPLGTGFNIDPEKRIHILVGGGMGIAPLLALGEQIQNSKVKSQNALYVLIGANNKEHIFGEEEFRKVTDQVQVATDDGSYGKKGFVSDLLLNFIETELRTHNSELATIYACGPRPMLKAVAEIAQQKKIDCQISMEERMACGIGACKGCATKTAGGYRTVCKHGPVLDAKEIIWN</sequence>
<keyword evidence="5 11" id="KW-0479">Metal-binding</keyword>
<keyword evidence="7 11" id="KW-0665">Pyrimidine biosynthesis</keyword>
<comment type="caution">
    <text evidence="11">Lacks conserved residue(s) required for the propagation of feature annotation.</text>
</comment>
<feature type="domain" description="FAD-binding FR-type" evidence="14">
    <location>
        <begin position="1"/>
        <end position="100"/>
    </location>
</feature>
<dbReference type="UniPathway" id="UPA00070">
    <property type="reaction ID" value="UER00945"/>
</dbReference>
<dbReference type="CDD" id="cd06218">
    <property type="entry name" value="DHOD_e_trans"/>
    <property type="match status" value="1"/>
</dbReference>
<dbReference type="InterPro" id="IPR012165">
    <property type="entry name" value="Cyt_c3_hydrogenase_gsu"/>
</dbReference>
<dbReference type="HAMAP" id="MF_01211">
    <property type="entry name" value="DHODB_Fe_S_bind"/>
    <property type="match status" value="1"/>
</dbReference>
<evidence type="ECO:0000256" key="10">
    <source>
        <dbReference type="ARBA" id="ARBA00023014"/>
    </source>
</evidence>
<keyword evidence="4 11" id="KW-0001">2Fe-2S</keyword>
<gene>
    <name evidence="11" type="primary">pyrK</name>
    <name evidence="15" type="ORF">A2625_00580</name>
</gene>
<dbReference type="InterPro" id="IPR019480">
    <property type="entry name" value="Dihydroorotate_DH_Fe-S-bd"/>
</dbReference>
<comment type="function">
    <text evidence="11">Responsible for channeling the electrons from the oxidation of dihydroorotate from the FMN redox center in the PyrD type B subunit to the ultimate electron acceptor NAD(+).</text>
</comment>
<comment type="pathway">
    <text evidence="11">Pyrimidine metabolism; UMP biosynthesis via de novo pathway; orotate from (S)-dihydroorotate (NAD(+) route): step 1/1.</text>
</comment>
<evidence type="ECO:0000313" key="16">
    <source>
        <dbReference type="Proteomes" id="UP000178724"/>
    </source>
</evidence>
<evidence type="ECO:0000256" key="11">
    <source>
        <dbReference type="HAMAP-Rule" id="MF_01211"/>
    </source>
</evidence>
<keyword evidence="3 11" id="KW-0285">Flavoprotein</keyword>
<evidence type="ECO:0000259" key="14">
    <source>
        <dbReference type="PROSITE" id="PS51384"/>
    </source>
</evidence>
<feature type="binding site" evidence="11 12">
    <location>
        <begin position="51"/>
        <end position="54"/>
    </location>
    <ligand>
        <name>FAD</name>
        <dbReference type="ChEBI" id="CHEBI:57692"/>
    </ligand>
</feature>
<dbReference type="InterPro" id="IPR039261">
    <property type="entry name" value="FNR_nucleotide-bd"/>
</dbReference>
<evidence type="ECO:0000256" key="12">
    <source>
        <dbReference type="PIRSR" id="PIRSR006816-1"/>
    </source>
</evidence>
<protein>
    <recommendedName>
        <fullName evidence="11">Dihydroorotate dehydrogenase B (NAD(+)), electron transfer subunit</fullName>
    </recommendedName>
    <alternativeName>
        <fullName evidence="11">Dihydroorotate oxidase B, electron transfer subunit</fullName>
    </alternativeName>
</protein>
<keyword evidence="2 11" id="KW-0813">Transport</keyword>
<dbReference type="PRINTS" id="PR00410">
    <property type="entry name" value="PHEHYDRXLASE"/>
</dbReference>
<dbReference type="InterPro" id="IPR001433">
    <property type="entry name" value="OxRdtase_FAD/NAD-bd"/>
</dbReference>
<dbReference type="Gene3D" id="2.10.240.10">
    <property type="entry name" value="Dihydroorotate dehydrogenase, electron transfer subunit"/>
    <property type="match status" value="1"/>
</dbReference>
<comment type="caution">
    <text evidence="15">The sequence shown here is derived from an EMBL/GenBank/DDBJ whole genome shotgun (WGS) entry which is preliminary data.</text>
</comment>
<dbReference type="InterPro" id="IPR050353">
    <property type="entry name" value="PyrK_electron_transfer"/>
</dbReference>
<dbReference type="SUPFAM" id="SSF52343">
    <property type="entry name" value="Ferredoxin reductase-like, C-terminal NADP-linked domain"/>
    <property type="match status" value="1"/>
</dbReference>
<dbReference type="PROSITE" id="PS51384">
    <property type="entry name" value="FAD_FR"/>
    <property type="match status" value="1"/>
</dbReference>
<dbReference type="GO" id="GO:0050660">
    <property type="term" value="F:flavin adenine dinucleotide binding"/>
    <property type="evidence" value="ECO:0007669"/>
    <property type="project" value="InterPro"/>
</dbReference>
<evidence type="ECO:0000256" key="2">
    <source>
        <dbReference type="ARBA" id="ARBA00022448"/>
    </source>
</evidence>
<organism evidence="15 16">
    <name type="scientific">candidate division WOR-1 bacterium RIFCSPHIGHO2_01_FULL_53_15</name>
    <dbReference type="NCBI Taxonomy" id="1802564"/>
    <lineage>
        <taxon>Bacteria</taxon>
        <taxon>Bacillati</taxon>
        <taxon>Saganbacteria</taxon>
    </lineage>
</organism>
<dbReference type="PANTHER" id="PTHR43513:SF3">
    <property type="entry name" value="DIHYDROOROTATE DEHYDROGENASE B (NAD(+)), ELECTRON TRANSFER SUBUNIT-RELATED"/>
    <property type="match status" value="1"/>
</dbReference>
<dbReference type="Gene3D" id="2.40.30.10">
    <property type="entry name" value="Translation factors"/>
    <property type="match status" value="1"/>
</dbReference>
<feature type="binding site" evidence="11 13">
    <location>
        <position position="252"/>
    </location>
    <ligand>
        <name>[2Fe-2S] cluster</name>
        <dbReference type="ChEBI" id="CHEBI:190135"/>
    </ligand>
</feature>
<dbReference type="Pfam" id="PF00175">
    <property type="entry name" value="NAD_binding_1"/>
    <property type="match status" value="1"/>
</dbReference>
<evidence type="ECO:0000256" key="3">
    <source>
        <dbReference type="ARBA" id="ARBA00022630"/>
    </source>
</evidence>
<dbReference type="InterPro" id="IPR017938">
    <property type="entry name" value="Riboflavin_synthase-like_b-brl"/>
</dbReference>
<keyword evidence="8 11" id="KW-0249">Electron transport</keyword>
<dbReference type="InterPro" id="IPR017927">
    <property type="entry name" value="FAD-bd_FR_type"/>
</dbReference>
<evidence type="ECO:0000256" key="1">
    <source>
        <dbReference type="ARBA" id="ARBA00006422"/>
    </source>
</evidence>
<dbReference type="PANTHER" id="PTHR43513">
    <property type="entry name" value="DIHYDROOROTATE DEHYDROGENASE B (NAD(+)), ELECTRON TRANSFER SUBUNIT"/>
    <property type="match status" value="1"/>
</dbReference>
<proteinExistence type="inferred from homology"/>
<comment type="cofactor">
    <cofactor evidence="11">
        <name>[2Fe-2S] cluster</name>
        <dbReference type="ChEBI" id="CHEBI:190135"/>
    </cofactor>
    <text evidence="11">Binds 1 [2Fe-2S] cluster per subunit.</text>
</comment>
<feature type="binding site" evidence="11 13">
    <location>
        <position position="240"/>
    </location>
    <ligand>
        <name>[2Fe-2S] cluster</name>
        <dbReference type="ChEBI" id="CHEBI:190135"/>
    </ligand>
</feature>